<feature type="domain" description="Protein kinase" evidence="8">
    <location>
        <begin position="23"/>
        <end position="285"/>
    </location>
</feature>
<dbReference type="AlphaFoldDB" id="A0A7S4BZ92"/>
<evidence type="ECO:0000313" key="9">
    <source>
        <dbReference type="EMBL" id="CAE0781931.1"/>
    </source>
</evidence>
<dbReference type="InterPro" id="IPR008271">
    <property type="entry name" value="Ser/Thr_kinase_AS"/>
</dbReference>
<feature type="binding site" evidence="6">
    <location>
        <position position="52"/>
    </location>
    <ligand>
        <name>ATP</name>
        <dbReference type="ChEBI" id="CHEBI:30616"/>
    </ligand>
</feature>
<dbReference type="InterPro" id="IPR011009">
    <property type="entry name" value="Kinase-like_dom_sf"/>
</dbReference>
<dbReference type="InterPro" id="IPR000719">
    <property type="entry name" value="Prot_kinase_dom"/>
</dbReference>
<accession>A0A7S4BZ92</accession>
<dbReference type="InterPro" id="IPR017441">
    <property type="entry name" value="Protein_kinase_ATP_BS"/>
</dbReference>
<evidence type="ECO:0000256" key="3">
    <source>
        <dbReference type="ARBA" id="ARBA00022741"/>
    </source>
</evidence>
<dbReference type="PANTHER" id="PTHR24349">
    <property type="entry name" value="SERINE/THREONINE-PROTEIN KINASE"/>
    <property type="match status" value="1"/>
</dbReference>
<evidence type="ECO:0000256" key="5">
    <source>
        <dbReference type="ARBA" id="ARBA00022840"/>
    </source>
</evidence>
<dbReference type="PROSITE" id="PS00107">
    <property type="entry name" value="PROTEIN_KINASE_ATP"/>
    <property type="match status" value="1"/>
</dbReference>
<proteinExistence type="predicted"/>
<dbReference type="PROSITE" id="PS50011">
    <property type="entry name" value="PROTEIN_KINASE_DOM"/>
    <property type="match status" value="1"/>
</dbReference>
<keyword evidence="5 6" id="KW-0067">ATP-binding</keyword>
<sequence length="579" mass="61264">MASLGDDWRGAIREAPDIEAAGYVLGERLGEGFFAYVVAATHVESGIEYAAKVFTAAALADESAIDAVHMELATLQAARHASVVWVHELVRTPEATYLLMERLRGGELFDRMQRGPFHEDQARRILRELLVTVRHCHSVGVVHRDLKPENLLFVSDAEDAQLKLTDFGYAAILPVSGRLSGLSGTPDYVAPEILSWYSGRGVEYGSAADIWSVGVILYIMLCGYTPFYADDEEALVKKVRKAEVVFDSPAWENVSKSAKDLVSRCLALNPLHRPTAEAALSHPWLSPAPTRSHLGAPTTNSVSRPSHGAPALAPGIGACRPNGVGSSTHTHPHEEQNGNTRAPAQLLRRRMPFHSEELLAKEMATLQRHRTRVHDCTVVPEQDSTAAAQPIMMSLKGETARFQAPPSQESLAQKGAVFVTISTKLFQELYELTRARQSKQLDEVGEAKFAALMHSLSAKMADRAVEGGGASGTAAGATGLGVVAGAGAGAGVGAAGCAGGGVSEDAGMGDSVRGLPTGSMTNSDCRCGSRNSRGPTASIDGGHCGSCGEALSVQTSLRGAINLDEPSLTVDSGDIRGTI</sequence>
<keyword evidence="4" id="KW-0418">Kinase</keyword>
<dbReference type="GO" id="GO:0004674">
    <property type="term" value="F:protein serine/threonine kinase activity"/>
    <property type="evidence" value="ECO:0007669"/>
    <property type="project" value="UniProtKB-KW"/>
</dbReference>
<dbReference type="InterPro" id="IPR050205">
    <property type="entry name" value="CDPK_Ser/Thr_kinases"/>
</dbReference>
<reference evidence="9" key="1">
    <citation type="submission" date="2021-01" db="EMBL/GenBank/DDBJ databases">
        <authorList>
            <person name="Corre E."/>
            <person name="Pelletier E."/>
            <person name="Niang G."/>
            <person name="Scheremetjew M."/>
            <person name="Finn R."/>
            <person name="Kale V."/>
            <person name="Holt S."/>
            <person name="Cochrane G."/>
            <person name="Meng A."/>
            <person name="Brown T."/>
            <person name="Cohen L."/>
        </authorList>
    </citation>
    <scope>NUCLEOTIDE SEQUENCE</scope>
    <source>
        <strain evidence="9">CCMP645</strain>
    </source>
</reference>
<gene>
    <name evidence="9" type="ORF">PCAR00345_LOCUS34627</name>
</gene>
<dbReference type="Gene3D" id="3.30.200.20">
    <property type="entry name" value="Phosphorylase Kinase, domain 1"/>
    <property type="match status" value="1"/>
</dbReference>
<dbReference type="SMART" id="SM00220">
    <property type="entry name" value="S_TKc"/>
    <property type="match status" value="1"/>
</dbReference>
<protein>
    <recommendedName>
        <fullName evidence="8">Protein kinase domain-containing protein</fullName>
    </recommendedName>
</protein>
<dbReference type="PROSITE" id="PS00108">
    <property type="entry name" value="PROTEIN_KINASE_ST"/>
    <property type="match status" value="1"/>
</dbReference>
<evidence type="ECO:0000256" key="2">
    <source>
        <dbReference type="ARBA" id="ARBA00022679"/>
    </source>
</evidence>
<keyword evidence="3 6" id="KW-0547">Nucleotide-binding</keyword>
<dbReference type="SUPFAM" id="SSF56112">
    <property type="entry name" value="Protein kinase-like (PK-like)"/>
    <property type="match status" value="1"/>
</dbReference>
<dbReference type="Gene3D" id="1.10.510.10">
    <property type="entry name" value="Transferase(Phosphotransferase) domain 1"/>
    <property type="match status" value="1"/>
</dbReference>
<dbReference type="Pfam" id="PF00069">
    <property type="entry name" value="Pkinase"/>
    <property type="match status" value="1"/>
</dbReference>
<evidence type="ECO:0000256" key="4">
    <source>
        <dbReference type="ARBA" id="ARBA00022777"/>
    </source>
</evidence>
<keyword evidence="1" id="KW-0723">Serine/threonine-protein kinase</keyword>
<dbReference type="FunFam" id="1.10.510.10:FF:000571">
    <property type="entry name" value="Maternal embryonic leucine zipper kinase"/>
    <property type="match status" value="1"/>
</dbReference>
<dbReference type="EMBL" id="HBIZ01054096">
    <property type="protein sequence ID" value="CAE0781931.1"/>
    <property type="molecule type" value="Transcribed_RNA"/>
</dbReference>
<dbReference type="CDD" id="cd05117">
    <property type="entry name" value="STKc_CAMK"/>
    <property type="match status" value="1"/>
</dbReference>
<feature type="region of interest" description="Disordered" evidence="7">
    <location>
        <begin position="319"/>
        <end position="341"/>
    </location>
</feature>
<evidence type="ECO:0000256" key="1">
    <source>
        <dbReference type="ARBA" id="ARBA00022527"/>
    </source>
</evidence>
<keyword evidence="2" id="KW-0808">Transferase</keyword>
<name>A0A7S4BZ92_CHRCT</name>
<organism evidence="9">
    <name type="scientific">Chrysotila carterae</name>
    <name type="common">Marine alga</name>
    <name type="synonym">Syracosphaera carterae</name>
    <dbReference type="NCBI Taxonomy" id="13221"/>
    <lineage>
        <taxon>Eukaryota</taxon>
        <taxon>Haptista</taxon>
        <taxon>Haptophyta</taxon>
        <taxon>Prymnesiophyceae</taxon>
        <taxon>Isochrysidales</taxon>
        <taxon>Isochrysidaceae</taxon>
        <taxon>Chrysotila</taxon>
    </lineage>
</organism>
<evidence type="ECO:0000259" key="8">
    <source>
        <dbReference type="PROSITE" id="PS50011"/>
    </source>
</evidence>
<evidence type="ECO:0000256" key="7">
    <source>
        <dbReference type="SAM" id="MobiDB-lite"/>
    </source>
</evidence>
<evidence type="ECO:0000256" key="6">
    <source>
        <dbReference type="PROSITE-ProRule" id="PRU10141"/>
    </source>
</evidence>
<dbReference type="GO" id="GO:0005524">
    <property type="term" value="F:ATP binding"/>
    <property type="evidence" value="ECO:0007669"/>
    <property type="project" value="UniProtKB-UniRule"/>
</dbReference>